<dbReference type="SMART" id="SM01321">
    <property type="entry name" value="Y1_Tnp"/>
    <property type="match status" value="1"/>
</dbReference>
<evidence type="ECO:0000259" key="2">
    <source>
        <dbReference type="SMART" id="SM01321"/>
    </source>
</evidence>
<feature type="domain" description="Transposase IS200-like" evidence="2">
    <location>
        <begin position="9"/>
        <end position="124"/>
    </location>
</feature>
<dbReference type="RefSeq" id="WP_016390284.1">
    <property type="nucleotide sequence ID" value="NZ_KE646807.1"/>
</dbReference>
<dbReference type="GO" id="GO:0004803">
    <property type="term" value="F:transposase activity"/>
    <property type="evidence" value="ECO:0007669"/>
    <property type="project" value="InterPro"/>
</dbReference>
<evidence type="ECO:0000313" key="4">
    <source>
        <dbReference type="Proteomes" id="UP000015462"/>
    </source>
</evidence>
<name>A0AB33Z1A5_9GAMM</name>
<dbReference type="AlphaFoldDB" id="A0AB33Z1A5"/>
<evidence type="ECO:0000256" key="1">
    <source>
        <dbReference type="SAM" id="MobiDB-lite"/>
    </source>
</evidence>
<dbReference type="Pfam" id="PF01797">
    <property type="entry name" value="Y1_Tnp"/>
    <property type="match status" value="1"/>
</dbReference>
<dbReference type="GO" id="GO:0006313">
    <property type="term" value="P:DNA transposition"/>
    <property type="evidence" value="ECO:0007669"/>
    <property type="project" value="InterPro"/>
</dbReference>
<dbReference type="EMBL" id="ASHL01000004">
    <property type="protein sequence ID" value="EPD13130.1"/>
    <property type="molecule type" value="Genomic_DNA"/>
</dbReference>
<evidence type="ECO:0000313" key="3">
    <source>
        <dbReference type="EMBL" id="EPD13130.1"/>
    </source>
</evidence>
<comment type="caution">
    <text evidence="3">The sequence shown here is derived from an EMBL/GenBank/DDBJ whole genome shotgun (WGS) entry which is preliminary data.</text>
</comment>
<reference evidence="3 4" key="1">
    <citation type="journal article" date="2013" name="Genome Announc.">
        <title>Genome Sequence of the Pyrene- and Fluoranthene-Degrading Bacterium Cycloclasticus sp. Strain PY97M.</title>
        <authorList>
            <person name="Cui Z."/>
            <person name="Xu G."/>
            <person name="Li Q."/>
            <person name="Gao W."/>
            <person name="Zheng L."/>
        </authorList>
    </citation>
    <scope>NUCLEOTIDE SEQUENCE [LARGE SCALE GENOMIC DNA]</scope>
    <source>
        <strain evidence="3 4">PY97M</strain>
    </source>
</reference>
<sequence>MARLPRLVIPNQPLHIMHRGNNRQDIFNSEDDMLRVKDDIAHGLEKSGCSLHAYVIMRNHLHLLITPDSKEQLAVFMQAMANRYVRYYNALHKRTGTLWEGRYKSCLVDSDSYLFSLYKYIEMNPVKADIVTNPCDYRWSSYSHNALAVEDKLITEHSLYSALGYNPDIRCKHYKELFNRLDITHQEEKITRATIAGEAYGSENFHKKIRPLVSRTTKLSTHGGDRKSESFKNQAG</sequence>
<dbReference type="SUPFAM" id="SSF143422">
    <property type="entry name" value="Transposase IS200-like"/>
    <property type="match status" value="1"/>
</dbReference>
<dbReference type="GO" id="GO:0003677">
    <property type="term" value="F:DNA binding"/>
    <property type="evidence" value="ECO:0007669"/>
    <property type="project" value="InterPro"/>
</dbReference>
<accession>A0AB33Z1A5</accession>
<dbReference type="PANTHER" id="PTHR34322">
    <property type="entry name" value="TRANSPOSASE, Y1_TNP DOMAIN-CONTAINING"/>
    <property type="match status" value="1"/>
</dbReference>
<feature type="region of interest" description="Disordered" evidence="1">
    <location>
        <begin position="216"/>
        <end position="236"/>
    </location>
</feature>
<organism evidence="3 4">
    <name type="scientific">Cycloclasticus pugetii</name>
    <dbReference type="NCBI Taxonomy" id="34068"/>
    <lineage>
        <taxon>Bacteria</taxon>
        <taxon>Pseudomonadati</taxon>
        <taxon>Pseudomonadota</taxon>
        <taxon>Gammaproteobacteria</taxon>
        <taxon>Thiotrichales</taxon>
        <taxon>Piscirickettsiaceae</taxon>
        <taxon>Cycloclasticus</taxon>
    </lineage>
</organism>
<dbReference type="PANTHER" id="PTHR34322:SF2">
    <property type="entry name" value="TRANSPOSASE IS200-LIKE DOMAIN-CONTAINING PROTEIN"/>
    <property type="match status" value="1"/>
</dbReference>
<dbReference type="Proteomes" id="UP000015462">
    <property type="component" value="Unassembled WGS sequence"/>
</dbReference>
<proteinExistence type="predicted"/>
<dbReference type="InterPro" id="IPR036515">
    <property type="entry name" value="Transposase_17_sf"/>
</dbReference>
<keyword evidence="4" id="KW-1185">Reference proteome</keyword>
<dbReference type="InterPro" id="IPR002686">
    <property type="entry name" value="Transposase_17"/>
</dbReference>
<gene>
    <name evidence="3" type="ORF">L196_05795</name>
</gene>
<dbReference type="Gene3D" id="3.30.70.1290">
    <property type="entry name" value="Transposase IS200-like"/>
    <property type="match status" value="1"/>
</dbReference>
<protein>
    <submittedName>
        <fullName evidence="3">Transposase-like protein</fullName>
    </submittedName>
</protein>